<feature type="transmembrane region" description="Helical" evidence="4">
    <location>
        <begin position="69"/>
        <end position="102"/>
    </location>
</feature>
<accession>A0ABS5V7T4</accession>
<evidence type="ECO:0000259" key="5">
    <source>
        <dbReference type="PROSITE" id="PS50887"/>
    </source>
</evidence>
<name>A0ABS5V7T4_9GAMM</name>
<keyword evidence="7" id="KW-1185">Reference proteome</keyword>
<feature type="compositionally biased region" description="Polar residues" evidence="3">
    <location>
        <begin position="327"/>
        <end position="336"/>
    </location>
</feature>
<keyword evidence="4" id="KW-0472">Membrane</keyword>
<dbReference type="InterPro" id="IPR000160">
    <property type="entry name" value="GGDEF_dom"/>
</dbReference>
<dbReference type="PANTHER" id="PTHR45138:SF9">
    <property type="entry name" value="DIGUANYLATE CYCLASE DGCM-RELATED"/>
    <property type="match status" value="1"/>
</dbReference>
<gene>
    <name evidence="6" type="ORF">KJI95_16085</name>
</gene>
<feature type="transmembrane region" description="Helical" evidence="4">
    <location>
        <begin position="12"/>
        <end position="32"/>
    </location>
</feature>
<dbReference type="EMBL" id="JAHEPS010000007">
    <property type="protein sequence ID" value="MBT1446015.1"/>
    <property type="molecule type" value="Genomic_DNA"/>
</dbReference>
<dbReference type="Gene3D" id="3.30.70.270">
    <property type="match status" value="1"/>
</dbReference>
<sequence>MHRISHIPKPAALLFHVVAMITLLSYCAYRLYLGDWALVAIYSLSLLPLTLSFLKELNGISSHVNRRVTLLMVSIGIAATSLEIGYGGLIFVFPTIFIYFFLFPLTEAFVLSMLFGALSLACGAQTEPMDLIVRFGVAGVNCVIFGAIFAYIISSQHSNLMHLAITDPLTGLYNRKKLNSDLEALPEAPGAALLLVDIDHFKRINDVAGHLEGDRVLKEVGALIQGLLPNTAQAYRYGGEEFLLIFRDIDDARTTCEHLRQGLMQIIRPDMAGKAAPLTCSMGLAARYGEESAVHWLKRADIALYRAKNAGRDCVCVAESPVTLLHQENQVSQEQRVNQEKKENKESHKDKENKSIATH</sequence>
<comment type="caution">
    <text evidence="6">The sequence shown here is derived from an EMBL/GenBank/DDBJ whole genome shotgun (WGS) entry which is preliminary data.</text>
</comment>
<dbReference type="PROSITE" id="PS50887">
    <property type="entry name" value="GGDEF"/>
    <property type="match status" value="1"/>
</dbReference>
<dbReference type="RefSeq" id="WP_214508205.1">
    <property type="nucleotide sequence ID" value="NZ_JAHEPS010000007.1"/>
</dbReference>
<reference evidence="6 7" key="1">
    <citation type="submission" date="2021-05" db="EMBL/GenBank/DDBJ databases">
        <title>Shewanella sp. JM162201.</title>
        <authorList>
            <person name="Xu S."/>
            <person name="Li A."/>
        </authorList>
    </citation>
    <scope>NUCLEOTIDE SEQUENCE [LARGE SCALE GENOMIC DNA]</scope>
    <source>
        <strain evidence="6 7">JM162201</strain>
    </source>
</reference>
<evidence type="ECO:0000313" key="7">
    <source>
        <dbReference type="Proteomes" id="UP001195903"/>
    </source>
</evidence>
<dbReference type="NCBIfam" id="TIGR00254">
    <property type="entry name" value="GGDEF"/>
    <property type="match status" value="1"/>
</dbReference>
<dbReference type="InterPro" id="IPR043128">
    <property type="entry name" value="Rev_trsase/Diguanyl_cyclase"/>
</dbReference>
<feature type="compositionally biased region" description="Basic and acidic residues" evidence="3">
    <location>
        <begin position="337"/>
        <end position="359"/>
    </location>
</feature>
<dbReference type="EC" id="2.7.7.65" evidence="1"/>
<keyword evidence="4" id="KW-0812">Transmembrane</keyword>
<evidence type="ECO:0000256" key="4">
    <source>
        <dbReference type="SAM" id="Phobius"/>
    </source>
</evidence>
<comment type="catalytic activity">
    <reaction evidence="2">
        <text>2 GTP = 3',3'-c-di-GMP + 2 diphosphate</text>
        <dbReference type="Rhea" id="RHEA:24898"/>
        <dbReference type="ChEBI" id="CHEBI:33019"/>
        <dbReference type="ChEBI" id="CHEBI:37565"/>
        <dbReference type="ChEBI" id="CHEBI:58805"/>
        <dbReference type="EC" id="2.7.7.65"/>
    </reaction>
</comment>
<organism evidence="6 7">
    <name type="scientific">Shewanella jiangmenensis</name>
    <dbReference type="NCBI Taxonomy" id="2837387"/>
    <lineage>
        <taxon>Bacteria</taxon>
        <taxon>Pseudomonadati</taxon>
        <taxon>Pseudomonadota</taxon>
        <taxon>Gammaproteobacteria</taxon>
        <taxon>Alteromonadales</taxon>
        <taxon>Shewanellaceae</taxon>
        <taxon>Shewanella</taxon>
    </lineage>
</organism>
<feature type="domain" description="GGDEF" evidence="5">
    <location>
        <begin position="189"/>
        <end position="320"/>
    </location>
</feature>
<evidence type="ECO:0000256" key="2">
    <source>
        <dbReference type="ARBA" id="ARBA00034247"/>
    </source>
</evidence>
<keyword evidence="4" id="KW-1133">Transmembrane helix</keyword>
<proteinExistence type="predicted"/>
<evidence type="ECO:0000313" key="6">
    <source>
        <dbReference type="EMBL" id="MBT1446015.1"/>
    </source>
</evidence>
<feature type="region of interest" description="Disordered" evidence="3">
    <location>
        <begin position="327"/>
        <end position="359"/>
    </location>
</feature>
<feature type="transmembrane region" description="Helical" evidence="4">
    <location>
        <begin position="131"/>
        <end position="153"/>
    </location>
</feature>
<dbReference type="CDD" id="cd01949">
    <property type="entry name" value="GGDEF"/>
    <property type="match status" value="1"/>
</dbReference>
<dbReference type="Proteomes" id="UP001195903">
    <property type="component" value="Unassembled WGS sequence"/>
</dbReference>
<evidence type="ECO:0000256" key="3">
    <source>
        <dbReference type="SAM" id="MobiDB-lite"/>
    </source>
</evidence>
<dbReference type="Pfam" id="PF00990">
    <property type="entry name" value="GGDEF"/>
    <property type="match status" value="1"/>
</dbReference>
<dbReference type="PANTHER" id="PTHR45138">
    <property type="entry name" value="REGULATORY COMPONENTS OF SENSORY TRANSDUCTION SYSTEM"/>
    <property type="match status" value="1"/>
</dbReference>
<dbReference type="InterPro" id="IPR029787">
    <property type="entry name" value="Nucleotide_cyclase"/>
</dbReference>
<evidence type="ECO:0000256" key="1">
    <source>
        <dbReference type="ARBA" id="ARBA00012528"/>
    </source>
</evidence>
<dbReference type="SUPFAM" id="SSF55073">
    <property type="entry name" value="Nucleotide cyclase"/>
    <property type="match status" value="1"/>
</dbReference>
<protein>
    <recommendedName>
        <fullName evidence="1">diguanylate cyclase</fullName>
        <ecNumber evidence="1">2.7.7.65</ecNumber>
    </recommendedName>
</protein>
<dbReference type="SMART" id="SM00267">
    <property type="entry name" value="GGDEF"/>
    <property type="match status" value="1"/>
</dbReference>
<feature type="transmembrane region" description="Helical" evidence="4">
    <location>
        <begin position="38"/>
        <end position="57"/>
    </location>
</feature>
<dbReference type="InterPro" id="IPR050469">
    <property type="entry name" value="Diguanylate_Cyclase"/>
</dbReference>